<dbReference type="EC" id="1.14.19.21" evidence="14"/>
<dbReference type="STRING" id="6669.E9G262"/>
<dbReference type="Gene3D" id="2.102.10.10">
    <property type="entry name" value="Rieske [2Fe-2S] iron-sulphur domain"/>
    <property type="match status" value="1"/>
</dbReference>
<dbReference type="KEGG" id="dpx:DAPPUDRAFT_308492"/>
<dbReference type="GO" id="GO:0016491">
    <property type="term" value="F:oxidoreductase activity"/>
    <property type="evidence" value="ECO:0000318"/>
    <property type="project" value="GO_Central"/>
</dbReference>
<keyword evidence="20" id="KW-1185">Reference proteome</keyword>
<dbReference type="GO" id="GO:0005737">
    <property type="term" value="C:cytoplasm"/>
    <property type="evidence" value="ECO:0000318"/>
    <property type="project" value="GO_Central"/>
</dbReference>
<keyword evidence="11 17" id="KW-0472">Membrane</keyword>
<evidence type="ECO:0000313" key="19">
    <source>
        <dbReference type="EMBL" id="EFX86361.1"/>
    </source>
</evidence>
<dbReference type="SUPFAM" id="SSF55961">
    <property type="entry name" value="Bet v1-like"/>
    <property type="match status" value="1"/>
</dbReference>
<evidence type="ECO:0000256" key="13">
    <source>
        <dbReference type="ARBA" id="ARBA00025729"/>
    </source>
</evidence>
<comment type="subcellular location">
    <subcellularLocation>
        <location evidence="2">Membrane</location>
    </subcellularLocation>
</comment>
<name>E9G262_DAPPU</name>
<dbReference type="OrthoDB" id="426882at2759"/>
<organism evidence="19 20">
    <name type="scientific">Daphnia pulex</name>
    <name type="common">Water flea</name>
    <dbReference type="NCBI Taxonomy" id="6669"/>
    <lineage>
        <taxon>Eukaryota</taxon>
        <taxon>Metazoa</taxon>
        <taxon>Ecdysozoa</taxon>
        <taxon>Arthropoda</taxon>
        <taxon>Crustacea</taxon>
        <taxon>Branchiopoda</taxon>
        <taxon>Diplostraca</taxon>
        <taxon>Cladocera</taxon>
        <taxon>Anomopoda</taxon>
        <taxon>Daphniidae</taxon>
        <taxon>Daphnia</taxon>
    </lineage>
</organism>
<feature type="transmembrane region" description="Helical" evidence="17">
    <location>
        <begin position="12"/>
        <end position="32"/>
    </location>
</feature>
<keyword evidence="6" id="KW-0479">Metal-binding</keyword>
<evidence type="ECO:0000256" key="5">
    <source>
        <dbReference type="ARBA" id="ARBA00022714"/>
    </source>
</evidence>
<evidence type="ECO:0000256" key="14">
    <source>
        <dbReference type="ARBA" id="ARBA00026095"/>
    </source>
</evidence>
<dbReference type="Gene3D" id="3.90.380.10">
    <property type="entry name" value="Naphthalene 1,2-dioxygenase Alpha Subunit, Chain A, domain 1"/>
    <property type="match status" value="1"/>
</dbReference>
<evidence type="ECO:0000256" key="8">
    <source>
        <dbReference type="ARBA" id="ARBA00023002"/>
    </source>
</evidence>
<evidence type="ECO:0000256" key="11">
    <source>
        <dbReference type="ARBA" id="ARBA00023136"/>
    </source>
</evidence>
<dbReference type="GO" id="GO:0016020">
    <property type="term" value="C:membrane"/>
    <property type="evidence" value="ECO:0007669"/>
    <property type="project" value="UniProtKB-SubCell"/>
</dbReference>
<dbReference type="GO" id="GO:0051537">
    <property type="term" value="F:2 iron, 2 sulfur cluster binding"/>
    <property type="evidence" value="ECO:0007669"/>
    <property type="project" value="UniProtKB-KW"/>
</dbReference>
<reference evidence="19 20" key="1">
    <citation type="journal article" date="2011" name="Science">
        <title>The ecoresponsive genome of Daphnia pulex.</title>
        <authorList>
            <person name="Colbourne J.K."/>
            <person name="Pfrender M.E."/>
            <person name="Gilbert D."/>
            <person name="Thomas W.K."/>
            <person name="Tucker A."/>
            <person name="Oakley T.H."/>
            <person name="Tokishita S."/>
            <person name="Aerts A."/>
            <person name="Arnold G.J."/>
            <person name="Basu M.K."/>
            <person name="Bauer D.J."/>
            <person name="Caceres C.E."/>
            <person name="Carmel L."/>
            <person name="Casola C."/>
            <person name="Choi J.H."/>
            <person name="Detter J.C."/>
            <person name="Dong Q."/>
            <person name="Dusheyko S."/>
            <person name="Eads B.D."/>
            <person name="Frohlich T."/>
            <person name="Geiler-Samerotte K.A."/>
            <person name="Gerlach D."/>
            <person name="Hatcher P."/>
            <person name="Jogdeo S."/>
            <person name="Krijgsveld J."/>
            <person name="Kriventseva E.V."/>
            <person name="Kultz D."/>
            <person name="Laforsch C."/>
            <person name="Lindquist E."/>
            <person name="Lopez J."/>
            <person name="Manak J.R."/>
            <person name="Muller J."/>
            <person name="Pangilinan J."/>
            <person name="Patwardhan R.P."/>
            <person name="Pitluck S."/>
            <person name="Pritham E.J."/>
            <person name="Rechtsteiner A."/>
            <person name="Rho M."/>
            <person name="Rogozin I.B."/>
            <person name="Sakarya O."/>
            <person name="Salamov A."/>
            <person name="Schaack S."/>
            <person name="Shapiro H."/>
            <person name="Shiga Y."/>
            <person name="Skalitzky C."/>
            <person name="Smith Z."/>
            <person name="Souvorov A."/>
            <person name="Sung W."/>
            <person name="Tang Z."/>
            <person name="Tsuchiya D."/>
            <person name="Tu H."/>
            <person name="Vos H."/>
            <person name="Wang M."/>
            <person name="Wolf Y.I."/>
            <person name="Yamagata H."/>
            <person name="Yamada T."/>
            <person name="Ye Y."/>
            <person name="Shaw J.R."/>
            <person name="Andrews J."/>
            <person name="Crease T.J."/>
            <person name="Tang H."/>
            <person name="Lucas S.M."/>
            <person name="Robertson H.M."/>
            <person name="Bork P."/>
            <person name="Koonin E.V."/>
            <person name="Zdobnov E.M."/>
            <person name="Grigoriev I.V."/>
            <person name="Lynch M."/>
            <person name="Boore J.L."/>
        </authorList>
    </citation>
    <scope>NUCLEOTIDE SEQUENCE [LARGE SCALE GENOMIC DNA]</scope>
</reference>
<protein>
    <recommendedName>
        <fullName evidence="14">cholesterol 7-desaturase</fullName>
        <ecNumber evidence="14">1.14.19.21</ecNumber>
    </recommendedName>
</protein>
<feature type="domain" description="Rieske" evidence="18">
    <location>
        <begin position="83"/>
        <end position="188"/>
    </location>
</feature>
<dbReference type="Pfam" id="PF19298">
    <property type="entry name" value="KshA_C"/>
    <property type="match status" value="1"/>
</dbReference>
<dbReference type="PROSITE" id="PS51296">
    <property type="entry name" value="RIESKE"/>
    <property type="match status" value="1"/>
</dbReference>
<evidence type="ECO:0000256" key="4">
    <source>
        <dbReference type="ARBA" id="ARBA00022692"/>
    </source>
</evidence>
<keyword evidence="10" id="KW-0411">Iron-sulfur</keyword>
<dbReference type="Proteomes" id="UP000000305">
    <property type="component" value="Unassembled WGS sequence"/>
</dbReference>
<dbReference type="InterPro" id="IPR050584">
    <property type="entry name" value="Cholesterol_7-desaturase"/>
</dbReference>
<proteinExistence type="inferred from homology"/>
<evidence type="ECO:0000256" key="1">
    <source>
        <dbReference type="ARBA" id="ARBA00001962"/>
    </source>
</evidence>
<evidence type="ECO:0000313" key="20">
    <source>
        <dbReference type="Proteomes" id="UP000000305"/>
    </source>
</evidence>
<comment type="cofactor">
    <cofactor evidence="1">
        <name>Fe cation</name>
        <dbReference type="ChEBI" id="CHEBI:24875"/>
    </cofactor>
</comment>
<dbReference type="PANTHER" id="PTHR21266">
    <property type="entry name" value="IRON-SULFUR DOMAIN CONTAINING PROTEIN"/>
    <property type="match status" value="1"/>
</dbReference>
<sequence length="428" mass="48602">MDVFSISPSDIAGVIICSIVILLILIACYILCKPLNRIRDLCDVGYEEYLRLDKYGQTRRQLANEVRRRKKVGGIPPVFPNGWFALCESDDVKDGQVRAVDALGEHFVVFRTEKGVASVLDAYCPHLGAHLGIGSRVIGDCVECPFHGWQFRGEDGQCTSIPYATGKIPQSARVKAWPSDEVNGFILVWYHAEQEEPSWKPPQIPEIAAKKWFYGGRSEYRVNAHIQEIPENGSDVAHLECLHGPSILYGSDLKATLNGKSVNGFAPFMQHHWSVKWETDPEEKHVAVSRLHHEIRIFGRLSCISVDVEAKQIGPGLVYLTFTSPLFGRCILFETVTPVEPMVQRVLHRLYAPLPMMGPLAKFIVWGEAVQFERDVVIWNNKTFIKSPILVAEDRAINLYRRWFQQFYSENSPLFDFQGNKDNEITNW</sequence>
<dbReference type="InterPro" id="IPR045605">
    <property type="entry name" value="KshA-like_C"/>
</dbReference>
<dbReference type="UniPathway" id="UPA01020"/>
<comment type="catalytic activity">
    <reaction evidence="15">
        <text>cholesterol + NADH + O2 + H(+) = 7-dehydrocholesterol + NAD(+) + 2 H2O</text>
        <dbReference type="Rhea" id="RHEA:51644"/>
        <dbReference type="ChEBI" id="CHEBI:15377"/>
        <dbReference type="ChEBI" id="CHEBI:15378"/>
        <dbReference type="ChEBI" id="CHEBI:15379"/>
        <dbReference type="ChEBI" id="CHEBI:16113"/>
        <dbReference type="ChEBI" id="CHEBI:17759"/>
        <dbReference type="ChEBI" id="CHEBI:57540"/>
        <dbReference type="ChEBI" id="CHEBI:57945"/>
        <dbReference type="EC" id="1.14.19.21"/>
    </reaction>
    <physiologicalReaction direction="left-to-right" evidence="15">
        <dbReference type="Rhea" id="RHEA:51645"/>
    </physiologicalReaction>
</comment>
<keyword evidence="9" id="KW-0408">Iron</keyword>
<keyword evidence="8" id="KW-0560">Oxidoreductase</keyword>
<dbReference type="HOGENOM" id="CLU_037178_0_0_1"/>
<evidence type="ECO:0000256" key="3">
    <source>
        <dbReference type="ARBA" id="ARBA00004972"/>
    </source>
</evidence>
<comment type="pathway">
    <text evidence="3">Hormone biosynthesis.</text>
</comment>
<evidence type="ECO:0000256" key="6">
    <source>
        <dbReference type="ARBA" id="ARBA00022723"/>
    </source>
</evidence>
<dbReference type="GO" id="GO:0170056">
    <property type="term" value="F:cholesterol 7-desaturase [NAD(P)H] activity"/>
    <property type="evidence" value="ECO:0007669"/>
    <property type="project" value="UniProtKB-EC"/>
</dbReference>
<gene>
    <name evidence="19" type="ORF">DAPPUDRAFT_308492</name>
</gene>
<accession>E9G262</accession>
<comment type="catalytic activity">
    <reaction evidence="16">
        <text>cholesterol + NADPH + O2 + H(+) = 7-dehydrocholesterol + NADP(+) + 2 H2O</text>
        <dbReference type="Rhea" id="RHEA:45024"/>
        <dbReference type="ChEBI" id="CHEBI:15377"/>
        <dbReference type="ChEBI" id="CHEBI:15378"/>
        <dbReference type="ChEBI" id="CHEBI:15379"/>
        <dbReference type="ChEBI" id="CHEBI:16113"/>
        <dbReference type="ChEBI" id="CHEBI:17759"/>
        <dbReference type="ChEBI" id="CHEBI:57783"/>
        <dbReference type="ChEBI" id="CHEBI:58349"/>
        <dbReference type="EC" id="1.14.19.21"/>
    </reaction>
    <physiologicalReaction direction="left-to-right" evidence="16">
        <dbReference type="Rhea" id="RHEA:45025"/>
    </physiologicalReaction>
</comment>
<keyword evidence="5" id="KW-0001">2Fe-2S</keyword>
<dbReference type="GO" id="GO:0046872">
    <property type="term" value="F:metal ion binding"/>
    <property type="evidence" value="ECO:0007669"/>
    <property type="project" value="UniProtKB-KW"/>
</dbReference>
<comment type="similarity">
    <text evidence="13">Belongs to the cholesterol 7-desaturase family.</text>
</comment>
<dbReference type="OMA" id="AVYQMRR"/>
<evidence type="ECO:0000259" key="18">
    <source>
        <dbReference type="PROSITE" id="PS51296"/>
    </source>
</evidence>
<dbReference type="PANTHER" id="PTHR21266:SF32">
    <property type="entry name" value="CHOLESTEROL 7-DESATURASE NVD"/>
    <property type="match status" value="1"/>
</dbReference>
<dbReference type="InterPro" id="IPR017941">
    <property type="entry name" value="Rieske_2Fe-2S"/>
</dbReference>
<dbReference type="PhylomeDB" id="E9G262"/>
<evidence type="ECO:0000256" key="9">
    <source>
        <dbReference type="ARBA" id="ARBA00023004"/>
    </source>
</evidence>
<evidence type="ECO:0000256" key="15">
    <source>
        <dbReference type="ARBA" id="ARBA00047853"/>
    </source>
</evidence>
<dbReference type="eggNOG" id="ENOG502QS20">
    <property type="taxonomic scope" value="Eukaryota"/>
</dbReference>
<dbReference type="AlphaFoldDB" id="E9G262"/>
<evidence type="ECO:0000256" key="2">
    <source>
        <dbReference type="ARBA" id="ARBA00004370"/>
    </source>
</evidence>
<dbReference type="GO" id="GO:0008203">
    <property type="term" value="P:cholesterol metabolic process"/>
    <property type="evidence" value="ECO:0007669"/>
    <property type="project" value="InterPro"/>
</dbReference>
<dbReference type="SUPFAM" id="SSF50022">
    <property type="entry name" value="ISP domain"/>
    <property type="match status" value="1"/>
</dbReference>
<dbReference type="InParanoid" id="E9G262"/>
<dbReference type="FunCoup" id="E9G262">
    <property type="interactions" value="12"/>
</dbReference>
<dbReference type="EMBL" id="GL732530">
    <property type="protein sequence ID" value="EFX86361.1"/>
    <property type="molecule type" value="Genomic_DNA"/>
</dbReference>
<comment type="pathway">
    <text evidence="12">Steroid hormone biosynthesis; dafachronic acid biosynthesis.</text>
</comment>
<keyword evidence="7 17" id="KW-1133">Transmembrane helix</keyword>
<evidence type="ECO:0000256" key="12">
    <source>
        <dbReference type="ARBA" id="ARBA00025712"/>
    </source>
</evidence>
<evidence type="ECO:0000256" key="17">
    <source>
        <dbReference type="SAM" id="Phobius"/>
    </source>
</evidence>
<dbReference type="InterPro" id="IPR036922">
    <property type="entry name" value="Rieske_2Fe-2S_sf"/>
</dbReference>
<evidence type="ECO:0000256" key="10">
    <source>
        <dbReference type="ARBA" id="ARBA00023014"/>
    </source>
</evidence>
<evidence type="ECO:0000256" key="7">
    <source>
        <dbReference type="ARBA" id="ARBA00022989"/>
    </source>
</evidence>
<dbReference type="Pfam" id="PF00355">
    <property type="entry name" value="Rieske"/>
    <property type="match status" value="1"/>
</dbReference>
<keyword evidence="4 17" id="KW-0812">Transmembrane</keyword>
<evidence type="ECO:0000256" key="16">
    <source>
        <dbReference type="ARBA" id="ARBA00049548"/>
    </source>
</evidence>